<dbReference type="EMBL" id="KI395748">
    <property type="protein sequence ID" value="ERM97880.1"/>
    <property type="molecule type" value="Genomic_DNA"/>
</dbReference>
<name>W1NSS3_AMBTC</name>
<protein>
    <submittedName>
        <fullName evidence="1">Uncharacterized protein</fullName>
    </submittedName>
</protein>
<accession>W1NSS3</accession>
<sequence>MPIEVVEWEYQYGAPATNVIKFILTDKKIRTSVLVVDMPKTYGIKLSSKLASDIDGLISLSWEYAGMNTGRMAEYKVRARPILMKRKQWSVDILEWASL</sequence>
<dbReference type="Proteomes" id="UP000017836">
    <property type="component" value="Unassembled WGS sequence"/>
</dbReference>
<evidence type="ECO:0000313" key="1">
    <source>
        <dbReference type="EMBL" id="ERM97880.1"/>
    </source>
</evidence>
<reference evidence="2" key="1">
    <citation type="journal article" date="2013" name="Science">
        <title>The Amborella genome and the evolution of flowering plants.</title>
        <authorList>
            <consortium name="Amborella Genome Project"/>
        </authorList>
    </citation>
    <scope>NUCLEOTIDE SEQUENCE [LARGE SCALE GENOMIC DNA]</scope>
</reference>
<keyword evidence="2" id="KW-1185">Reference proteome</keyword>
<gene>
    <name evidence="1" type="ORF">AMTR_s00115p00119360</name>
</gene>
<dbReference type="AlphaFoldDB" id="W1NSS3"/>
<organism evidence="1 2">
    <name type="scientific">Amborella trichopoda</name>
    <dbReference type="NCBI Taxonomy" id="13333"/>
    <lineage>
        <taxon>Eukaryota</taxon>
        <taxon>Viridiplantae</taxon>
        <taxon>Streptophyta</taxon>
        <taxon>Embryophyta</taxon>
        <taxon>Tracheophyta</taxon>
        <taxon>Spermatophyta</taxon>
        <taxon>Magnoliopsida</taxon>
        <taxon>Amborellales</taxon>
        <taxon>Amborellaceae</taxon>
        <taxon>Amborella</taxon>
    </lineage>
</organism>
<proteinExistence type="predicted"/>
<dbReference type="Gramene" id="ERM97880">
    <property type="protein sequence ID" value="ERM97880"/>
    <property type="gene ID" value="AMTR_s00115p00119360"/>
</dbReference>
<evidence type="ECO:0000313" key="2">
    <source>
        <dbReference type="Proteomes" id="UP000017836"/>
    </source>
</evidence>
<dbReference type="HOGENOM" id="CLU_2323587_0_0_1"/>